<proteinExistence type="predicted"/>
<dbReference type="InterPro" id="IPR056133">
    <property type="entry name" value="DUF7716"/>
</dbReference>
<dbReference type="EMBL" id="JAOCKG010000038">
    <property type="protein sequence ID" value="MDH2054968.1"/>
    <property type="molecule type" value="Genomic_DNA"/>
</dbReference>
<evidence type="ECO:0000313" key="3">
    <source>
        <dbReference type="Proteomes" id="UP001161276"/>
    </source>
</evidence>
<dbReference type="Proteomes" id="UP001161276">
    <property type="component" value="Unassembled WGS sequence"/>
</dbReference>
<feature type="domain" description="DUF7716" evidence="1">
    <location>
        <begin position="62"/>
        <end position="138"/>
    </location>
</feature>
<sequence>MATSFGNGEATGWHHHYYGQVIFMRERLSLLDSIEAIAACQDDRDVWDRYCWVYATDGVPLVEAEIYLSSRDDETELELDGDGAQPPAFAVAHGLVAYLEAATFADVLSVQKRQQPLSRLEDYAAALEHYAEQDAFLDRGEFYGGGSEPQPSPGISRDLFAEFDLELVSCPMDNALAAARATADLLQIGVADALNRCRRLPLVLGERIDARERERIEARFARIGLPLQRTTHVSFVWQKDR</sequence>
<dbReference type="AlphaFoldDB" id="A0AA42WIB0"/>
<comment type="caution">
    <text evidence="2">The sequence shown here is derived from an EMBL/GenBank/DDBJ whole genome shotgun (WGS) entry which is preliminary data.</text>
</comment>
<evidence type="ECO:0000313" key="2">
    <source>
        <dbReference type="EMBL" id="MDH2054968.1"/>
    </source>
</evidence>
<name>A0AA42WIB0_9BURK</name>
<organism evidence="2 3">
    <name type="scientific">Achromobacter marplatensis</name>
    <dbReference type="NCBI Taxonomy" id="470868"/>
    <lineage>
        <taxon>Bacteria</taxon>
        <taxon>Pseudomonadati</taxon>
        <taxon>Pseudomonadota</taxon>
        <taxon>Betaproteobacteria</taxon>
        <taxon>Burkholderiales</taxon>
        <taxon>Alcaligenaceae</taxon>
        <taxon>Achromobacter</taxon>
    </lineage>
</organism>
<protein>
    <recommendedName>
        <fullName evidence="1">DUF7716 domain-containing protein</fullName>
    </recommendedName>
</protein>
<reference evidence="2" key="1">
    <citation type="submission" date="2022-09" db="EMBL/GenBank/DDBJ databases">
        <title>Intensive care unit water sources are persistently colonized with multi-drug resistant bacteria and are the site of extensive horizontal gene transfer of antibiotic resistance genes.</title>
        <authorList>
            <person name="Diorio-Toth L."/>
        </authorList>
    </citation>
    <scope>NUCLEOTIDE SEQUENCE</scope>
    <source>
        <strain evidence="2">GD03676</strain>
    </source>
</reference>
<dbReference type="Pfam" id="PF24832">
    <property type="entry name" value="DUF7716"/>
    <property type="match status" value="1"/>
</dbReference>
<gene>
    <name evidence="2" type="ORF">N5K24_31535</name>
</gene>
<evidence type="ECO:0000259" key="1">
    <source>
        <dbReference type="Pfam" id="PF24832"/>
    </source>
</evidence>
<accession>A0AA42WIB0</accession>
<dbReference type="RefSeq" id="WP_280030134.1">
    <property type="nucleotide sequence ID" value="NZ_JAOCKG010000038.1"/>
</dbReference>